<reference evidence="2" key="1">
    <citation type="submission" date="2023-02" db="EMBL/GenBank/DDBJ databases">
        <title>Nocardiopsis ansamitocini NBRC 112285.</title>
        <authorList>
            <person name="Ichikawa N."/>
            <person name="Sato H."/>
            <person name="Tonouchi N."/>
        </authorList>
    </citation>
    <scope>NUCLEOTIDE SEQUENCE</scope>
    <source>
        <strain evidence="2">NBRC 112285</strain>
    </source>
</reference>
<dbReference type="AlphaFoldDB" id="A0A9W6UHP7"/>
<feature type="region of interest" description="Disordered" evidence="1">
    <location>
        <begin position="264"/>
        <end position="288"/>
    </location>
</feature>
<organism evidence="2 3">
    <name type="scientific">Nocardiopsis ansamitocini</name>
    <dbReference type="NCBI Taxonomy" id="1670832"/>
    <lineage>
        <taxon>Bacteria</taxon>
        <taxon>Bacillati</taxon>
        <taxon>Actinomycetota</taxon>
        <taxon>Actinomycetes</taxon>
        <taxon>Streptosporangiales</taxon>
        <taxon>Nocardiopsidaceae</taxon>
        <taxon>Nocardiopsis</taxon>
    </lineage>
</organism>
<dbReference type="Gene3D" id="1.10.287.100">
    <property type="match status" value="1"/>
</dbReference>
<dbReference type="InterPro" id="IPR019151">
    <property type="entry name" value="Proteasome_assmbl_chaperone_2"/>
</dbReference>
<dbReference type="InterPro" id="IPR008492">
    <property type="entry name" value="Rv2714-like"/>
</dbReference>
<protein>
    <recommendedName>
        <fullName evidence="4">PAC2 family protein</fullName>
    </recommendedName>
</protein>
<gene>
    <name evidence="2" type="ORF">Nans01_05710</name>
</gene>
<sequence length="307" mass="33745">MRDPADLYELHPDPPELADPVLLVALDGFMDAGSTAKQVVATLFDEFEATELATFDVDDLLDYRSRRPVMTFDESSWTGYAAPKLALYLMHDTEGTPFLLLNGLEPDRLWEGFVVAVRQLIERFSVSLTVCFYGVPMAVPHTRPSTVTAHATRSDLVTGHTPWMGRIQVPGNAMSLLEYRLGETGHDAIGYAVHVPSYLAQSEYPRAAIAALDYVAGATGLALPTVKLTEEAQTTDIEIEQQVEASEEVQRVVRNLEEQYDDFMSSRSGLSDTDPLLAGDDSGLPTADELGAELERYLAERDRGSEG</sequence>
<evidence type="ECO:0000313" key="2">
    <source>
        <dbReference type="EMBL" id="GLU46220.1"/>
    </source>
</evidence>
<dbReference type="Pfam" id="PF09754">
    <property type="entry name" value="PAC2"/>
    <property type="match status" value="1"/>
</dbReference>
<dbReference type="SUPFAM" id="SSF159659">
    <property type="entry name" value="Cgl1923-like"/>
    <property type="match status" value="1"/>
</dbReference>
<comment type="caution">
    <text evidence="2">The sequence shown here is derived from an EMBL/GenBank/DDBJ whole genome shotgun (WGS) entry which is preliminary data.</text>
</comment>
<evidence type="ECO:0000256" key="1">
    <source>
        <dbReference type="SAM" id="MobiDB-lite"/>
    </source>
</evidence>
<dbReference type="PIRSF" id="PIRSF028754">
    <property type="entry name" value="UCP028754"/>
    <property type="match status" value="1"/>
</dbReference>
<keyword evidence="3" id="KW-1185">Reference proteome</keyword>
<dbReference type="Gene3D" id="3.40.50.10900">
    <property type="entry name" value="PAC-like subunit"/>
    <property type="match status" value="1"/>
</dbReference>
<proteinExistence type="predicted"/>
<dbReference type="RefSeq" id="WP_285757068.1">
    <property type="nucleotide sequence ID" value="NZ_BSQG01000001.1"/>
</dbReference>
<evidence type="ECO:0008006" key="4">
    <source>
        <dbReference type="Google" id="ProtNLM"/>
    </source>
</evidence>
<dbReference type="Proteomes" id="UP001165092">
    <property type="component" value="Unassembled WGS sequence"/>
</dbReference>
<dbReference type="EMBL" id="BSQG01000001">
    <property type="protein sequence ID" value="GLU46220.1"/>
    <property type="molecule type" value="Genomic_DNA"/>
</dbReference>
<accession>A0A9W6UHP7</accession>
<name>A0A9W6UHP7_9ACTN</name>
<dbReference type="InterPro" id="IPR038389">
    <property type="entry name" value="PSMG2_sf"/>
</dbReference>
<evidence type="ECO:0000313" key="3">
    <source>
        <dbReference type="Proteomes" id="UP001165092"/>
    </source>
</evidence>